<evidence type="ECO:0000256" key="2">
    <source>
        <dbReference type="ARBA" id="ARBA00022723"/>
    </source>
</evidence>
<dbReference type="Proteomes" id="UP001600943">
    <property type="component" value="Unassembled WGS sequence"/>
</dbReference>
<dbReference type="InterPro" id="IPR013785">
    <property type="entry name" value="Aldolase_TIM"/>
</dbReference>
<dbReference type="InterPro" id="IPR058240">
    <property type="entry name" value="rSAM_sf"/>
</dbReference>
<evidence type="ECO:0000256" key="3">
    <source>
        <dbReference type="ARBA" id="ARBA00023004"/>
    </source>
</evidence>
<dbReference type="InterPro" id="IPR054698">
    <property type="entry name" value="rSAM_Se_TrsS"/>
</dbReference>
<evidence type="ECO:0000256" key="4">
    <source>
        <dbReference type="ARBA" id="ARBA00023014"/>
    </source>
</evidence>
<dbReference type="SFLD" id="SFLDS00029">
    <property type="entry name" value="Radical_SAM"/>
    <property type="match status" value="1"/>
</dbReference>
<dbReference type="Pfam" id="PF04055">
    <property type="entry name" value="Radical_SAM"/>
    <property type="match status" value="1"/>
</dbReference>
<keyword evidence="2" id="KW-0479">Metal-binding</keyword>
<evidence type="ECO:0000256" key="1">
    <source>
        <dbReference type="ARBA" id="ARBA00022691"/>
    </source>
</evidence>
<keyword evidence="4" id="KW-0411">Iron-sulfur</keyword>
<keyword evidence="1" id="KW-0949">S-adenosyl-L-methionine</keyword>
<accession>A0ABQ0BJ94</accession>
<dbReference type="PROSITE" id="PS51918">
    <property type="entry name" value="RADICAL_SAM"/>
    <property type="match status" value="1"/>
</dbReference>
<name>A0ABQ0BJ94_9FIRM</name>
<dbReference type="SFLD" id="SFLDG01067">
    <property type="entry name" value="SPASM/twitch_domain_containing"/>
    <property type="match status" value="1"/>
</dbReference>
<dbReference type="CDD" id="cd01335">
    <property type="entry name" value="Radical_SAM"/>
    <property type="match status" value="1"/>
</dbReference>
<evidence type="ECO:0000313" key="6">
    <source>
        <dbReference type="EMBL" id="GAA6411516.1"/>
    </source>
</evidence>
<dbReference type="Gene3D" id="3.20.20.70">
    <property type="entry name" value="Aldolase class I"/>
    <property type="match status" value="1"/>
</dbReference>
<feature type="domain" description="Radical SAM core" evidence="5">
    <location>
        <begin position="270"/>
        <end position="492"/>
    </location>
</feature>
<dbReference type="InterPro" id="IPR034474">
    <property type="entry name" value="Methyltransferase_Class_D"/>
</dbReference>
<dbReference type="PANTHER" id="PTHR43306:SF1">
    <property type="entry name" value="7,8-DIHYDRO-6-HYDROXYMETHYLPTERIN DIMETHYLTRANSFERASE"/>
    <property type="match status" value="1"/>
</dbReference>
<dbReference type="Pfam" id="PF23545">
    <property type="entry name" value="Zn_ribbon_HMPTM"/>
    <property type="match status" value="1"/>
</dbReference>
<dbReference type="SFLD" id="SFLDG01100">
    <property type="entry name" value="methyltransferase_(Class_D)"/>
    <property type="match status" value="1"/>
</dbReference>
<keyword evidence="3" id="KW-0408">Iron</keyword>
<evidence type="ECO:0000259" key="5">
    <source>
        <dbReference type="PROSITE" id="PS51918"/>
    </source>
</evidence>
<dbReference type="InterPro" id="IPR056488">
    <property type="entry name" value="Zn_ribbon_HMPTM"/>
</dbReference>
<keyword evidence="7" id="KW-1185">Reference proteome</keyword>
<organism evidence="6 7">
    <name type="scientific">Blautia hominis</name>
    <dbReference type="NCBI Taxonomy" id="2025493"/>
    <lineage>
        <taxon>Bacteria</taxon>
        <taxon>Bacillati</taxon>
        <taxon>Bacillota</taxon>
        <taxon>Clostridia</taxon>
        <taxon>Lachnospirales</taxon>
        <taxon>Lachnospiraceae</taxon>
        <taxon>Blautia</taxon>
    </lineage>
</organism>
<protein>
    <recommendedName>
        <fullName evidence="5">Radical SAM core domain-containing protein</fullName>
    </recommendedName>
</protein>
<reference evidence="6 7" key="1">
    <citation type="submission" date="2024-04" db="EMBL/GenBank/DDBJ databases">
        <title>Defined microbial consortia suppress multidrug-resistant proinflammatory Enterobacteriaceae via ecological control.</title>
        <authorList>
            <person name="Furuichi M."/>
            <person name="Kawaguchi T."/>
            <person name="Pust M."/>
            <person name="Yasuma K."/>
            <person name="Plichta D."/>
            <person name="Hasegawa N."/>
            <person name="Ohya T."/>
            <person name="Bhattarai S."/>
            <person name="Sasajima S."/>
            <person name="Aoto Y."/>
            <person name="Tuganbaev T."/>
            <person name="Yaginuma M."/>
            <person name="Ueda M."/>
            <person name="Okahashi N."/>
            <person name="Amafuji K."/>
            <person name="Kiridooshi Y."/>
            <person name="Sugita K."/>
            <person name="Strazar M."/>
            <person name="Skelly A."/>
            <person name="Suda W."/>
            <person name="Hattori M."/>
            <person name="Nakamoto N."/>
            <person name="Caballero S."/>
            <person name="Norman J."/>
            <person name="Olle B."/>
            <person name="Tanoue T."/>
            <person name="Arita M."/>
            <person name="Bucci V."/>
            <person name="Atarashi K."/>
            <person name="Xavier R."/>
            <person name="Honda K."/>
        </authorList>
    </citation>
    <scope>NUCLEOTIDE SEQUENCE [LARGE SCALE GENOMIC DNA]</scope>
    <source>
        <strain evidence="7">k04-0078-D8-1</strain>
    </source>
</reference>
<dbReference type="RefSeq" id="WP_390410171.1">
    <property type="nucleotide sequence ID" value="NZ_BAABYW010000002.1"/>
</dbReference>
<proteinExistence type="predicted"/>
<dbReference type="EMBL" id="BAABYW010000002">
    <property type="protein sequence ID" value="GAA6411516.1"/>
    <property type="molecule type" value="Genomic_DNA"/>
</dbReference>
<gene>
    <name evidence="6" type="ORF">K040078D81_56330</name>
</gene>
<dbReference type="PANTHER" id="PTHR43306">
    <property type="entry name" value="7,8-DIHYDRO-6-HYDROXYMETHYLPTERIN DIMETHYLTRANSFERASE"/>
    <property type="match status" value="1"/>
</dbReference>
<dbReference type="InterPro" id="IPR007197">
    <property type="entry name" value="rSAM"/>
</dbReference>
<comment type="caution">
    <text evidence="6">The sequence shown here is derived from an EMBL/GenBank/DDBJ whole genome shotgun (WGS) entry which is preliminary data.</text>
</comment>
<dbReference type="NCBIfam" id="NF045646">
    <property type="entry name" value="rSAM_Se_TrsS"/>
    <property type="match status" value="1"/>
</dbReference>
<dbReference type="SUPFAM" id="SSF102114">
    <property type="entry name" value="Radical SAM enzymes"/>
    <property type="match status" value="1"/>
</dbReference>
<evidence type="ECO:0000313" key="7">
    <source>
        <dbReference type="Proteomes" id="UP001600943"/>
    </source>
</evidence>
<sequence>MGIKILDCQRADNCFADAKSYAYTLSSPVDDRLLKLLSGWGRMKVRRDFRRPFFTLDTDQGIRVKGILNEPIIKAGFSGDDWEEMKMEFEKRLCGCEDSAEGCEGLGECCGGAADCCNGTADCRDGTIEGCDGTADRCGGAAGCCNGTAENCDGTADCCNGTVEDCDGIAEDCDGTADCCDGSKQGILGYTESVCPVCLKKLEARKVRTGNQVFLEKSCPEHGDFRALIWNGAPAYETFDRKRCFVSPVAPAVKADKGCPDDCGLCAQHRQRTCCVLLEVTNRCNLECPVCFASSRAETDAQTAGSENEPDLENIRHRFEAMMSMGGPFNIQLSGGEPTMRNDLADIIRMGKETGFPFFQLNTNGIRIGKDLAYLKELADAGLDCVFLQFDGLREETYRALRGRELLKEKMDALTACERARVGVVLVPVIVPGINDGEVGDILNFALEHMPTVRGVHFQPASQFGRYDPLLSKKHFTLPDLLRAIETQTGGKMKAEHFSPGNAENPYCSFSGNFILRKDGTLQPWRKEKTCGCGTRDASRKAREFVARQWAAPSEPCCCSDSPFHSRSACCDTSSLDDFLERLEHDTLAVSAMGFMDAWTLDLDRLKECYIHVVTGEEPVRLIPFCAYNLTAQDGTCKYRGHEKGN</sequence>